<dbReference type="AlphaFoldDB" id="C6JWD8"/>
<protein>
    <submittedName>
        <fullName evidence="1">Uncharacterized protein</fullName>
    </submittedName>
</protein>
<reference evidence="1" key="1">
    <citation type="journal article" date="2009" name="Aquat. Toxicol.">
        <title>Gene expression profiling of copper-induced responses in the intertidal copepod Tigriopus japonicus using a 6K oligochip microarray.</title>
        <authorList>
            <person name="Ki J.S."/>
            <person name="Raisuddin S."/>
            <person name="Lee K.W."/>
            <person name="Hwang D.S."/>
            <person name="Han J."/>
            <person name="Rhee J.S."/>
            <person name="Kim I.C."/>
            <person name="Park H.G."/>
            <person name="Ryu J.C."/>
            <person name="Lee J.S."/>
        </authorList>
    </citation>
    <scope>NUCLEOTIDE SEQUENCE</scope>
</reference>
<organism evidence="1">
    <name type="scientific">Tigriopus japonicus</name>
    <name type="common">Copepod</name>
    <dbReference type="NCBI Taxonomy" id="158387"/>
    <lineage>
        <taxon>Eukaryota</taxon>
        <taxon>Metazoa</taxon>
        <taxon>Ecdysozoa</taxon>
        <taxon>Arthropoda</taxon>
        <taxon>Crustacea</taxon>
        <taxon>Multicrustacea</taxon>
        <taxon>Hexanauplia</taxon>
        <taxon>Copepoda</taxon>
        <taxon>Harpacticoida</taxon>
        <taxon>Harpacticidae</taxon>
        <taxon>Tigriopus</taxon>
    </lineage>
</organism>
<name>C6JWD8_TIGJA</name>
<feature type="non-terminal residue" evidence="1">
    <location>
        <position position="1"/>
    </location>
</feature>
<dbReference type="EMBL" id="GQ144733">
    <property type="protein sequence ID" value="ACS36146.1"/>
    <property type="molecule type" value="mRNA"/>
</dbReference>
<accession>C6JWD8</accession>
<evidence type="ECO:0000313" key="1">
    <source>
        <dbReference type="EMBL" id="ACS36146.1"/>
    </source>
</evidence>
<reference evidence="1" key="2">
    <citation type="submission" date="2009-05" db="EMBL/GenBank/DDBJ databases">
        <authorList>
            <person name="Lee J.-S."/>
        </authorList>
    </citation>
    <scope>NUCLEOTIDE SEQUENCE</scope>
</reference>
<sequence length="99" mass="10829">PKYLKADLQANSLQQPLGTKRFDELFNTYLAPWVTRESGQVQCASGSQRLQNFLDASLTLKAQFDSYPNIFALQGDTAKQAELNVLSSESSGAVIGMSL</sequence>
<feature type="non-terminal residue" evidence="1">
    <location>
        <position position="99"/>
    </location>
</feature>
<proteinExistence type="evidence at transcript level"/>